<proteinExistence type="predicted"/>
<evidence type="ECO:0000313" key="3">
    <source>
        <dbReference type="Proteomes" id="UP001165423"/>
    </source>
</evidence>
<feature type="signal peptide" evidence="1">
    <location>
        <begin position="1"/>
        <end position="38"/>
    </location>
</feature>
<protein>
    <recommendedName>
        <fullName evidence="4">Porin</fullName>
    </recommendedName>
</protein>
<evidence type="ECO:0008006" key="4">
    <source>
        <dbReference type="Google" id="ProtNLM"/>
    </source>
</evidence>
<dbReference type="RefSeq" id="WP_243319466.1">
    <property type="nucleotide sequence ID" value="NZ_JALGCL010000001.1"/>
</dbReference>
<dbReference type="EMBL" id="JALGCL010000001">
    <property type="protein sequence ID" value="MCJ0825257.1"/>
    <property type="molecule type" value="Genomic_DNA"/>
</dbReference>
<sequence length="396" mass="43194">MSHRPADLPSRPTTHRKATSACLLLAAAGLAAGADASAADAPGWQVSGDLRGGYFASERTGRDGVETDDEAFNARLRVAIEHAFNERWRVRTRLAGRFSSGQHGTDVYLRGYAPSRTGAAFGDVTLDEAYLGYQAPDDGLRLRVGRFQTAFALPGLPSKGLDRNDSPNIEINWTDGVHLDIPVGGGWRGHVIGQYRHRKGSGSVAHAPLDFSDGGSRGTLFLGLENRQPLGPITQRMVSLTWMPDSLADRGLADPSRTDYMTLDARVAAEWPLRADGPKLITGVELGYALQTPIDAAAGTGGNGDTGGLAWQLQASLHDFAPKQAIGVAYGRVDAGWLLSPDFRPNDRLAEIAYQWQFRPKTSLDARVRERRELEHPFATRERVDRDLYVRVTHKF</sequence>
<reference evidence="2 3" key="1">
    <citation type="submission" date="2022-03" db="EMBL/GenBank/DDBJ databases">
        <title>Luteimonas soily sp. nov., a novel bacterium isolated from the soil.</title>
        <authorList>
            <person name="Zhang X."/>
        </authorList>
    </citation>
    <scope>NUCLEOTIDE SEQUENCE [LARGE SCALE GENOMIC DNA]</scope>
    <source>
        <strain evidence="2 3">50</strain>
    </source>
</reference>
<keyword evidence="3" id="KW-1185">Reference proteome</keyword>
<dbReference type="Proteomes" id="UP001165423">
    <property type="component" value="Unassembled WGS sequence"/>
</dbReference>
<keyword evidence="1" id="KW-0732">Signal</keyword>
<feature type="chain" id="PRO_5047135263" description="Porin" evidence="1">
    <location>
        <begin position="39"/>
        <end position="396"/>
    </location>
</feature>
<dbReference type="SUPFAM" id="SSF56935">
    <property type="entry name" value="Porins"/>
    <property type="match status" value="1"/>
</dbReference>
<evidence type="ECO:0000256" key="1">
    <source>
        <dbReference type="SAM" id="SignalP"/>
    </source>
</evidence>
<evidence type="ECO:0000313" key="2">
    <source>
        <dbReference type="EMBL" id="MCJ0825257.1"/>
    </source>
</evidence>
<name>A0ABT0A2Q3_9GAMM</name>
<accession>A0ABT0A2Q3</accession>
<gene>
    <name evidence="2" type="ORF">MQC88_04670</name>
</gene>
<organism evidence="2 3">
    <name type="scientific">Cognatiluteimonas sedimenti</name>
    <dbReference type="NCBI Taxonomy" id="2927791"/>
    <lineage>
        <taxon>Bacteria</taxon>
        <taxon>Pseudomonadati</taxon>
        <taxon>Pseudomonadota</taxon>
        <taxon>Gammaproteobacteria</taxon>
        <taxon>Lysobacterales</taxon>
        <taxon>Lysobacteraceae</taxon>
        <taxon>Cognatiluteimonas</taxon>
    </lineage>
</organism>
<comment type="caution">
    <text evidence="2">The sequence shown here is derived from an EMBL/GenBank/DDBJ whole genome shotgun (WGS) entry which is preliminary data.</text>
</comment>